<accession>A0A420J6F1</accession>
<organism evidence="2 3">
    <name type="scientific">Golovinomyces cichoracearum</name>
    <dbReference type="NCBI Taxonomy" id="62708"/>
    <lineage>
        <taxon>Eukaryota</taxon>
        <taxon>Fungi</taxon>
        <taxon>Dikarya</taxon>
        <taxon>Ascomycota</taxon>
        <taxon>Pezizomycotina</taxon>
        <taxon>Leotiomycetes</taxon>
        <taxon>Erysiphales</taxon>
        <taxon>Erysiphaceae</taxon>
        <taxon>Golovinomyces</taxon>
    </lineage>
</organism>
<evidence type="ECO:0000313" key="2">
    <source>
        <dbReference type="EMBL" id="RKF82362.1"/>
    </source>
</evidence>
<dbReference type="Proteomes" id="UP000285326">
    <property type="component" value="Unassembled WGS sequence"/>
</dbReference>
<dbReference type="AlphaFoldDB" id="A0A420J6F1"/>
<protein>
    <submittedName>
        <fullName evidence="2">Uncharacterized protein</fullName>
    </submittedName>
</protein>
<keyword evidence="1" id="KW-1133">Transmembrane helix</keyword>
<name>A0A420J6F1_9PEZI</name>
<proteinExistence type="predicted"/>
<evidence type="ECO:0000313" key="3">
    <source>
        <dbReference type="Proteomes" id="UP000285326"/>
    </source>
</evidence>
<gene>
    <name evidence="2" type="ORF">GcM1_172007</name>
</gene>
<dbReference type="EMBL" id="MCBS01017250">
    <property type="protein sequence ID" value="RKF82362.1"/>
    <property type="molecule type" value="Genomic_DNA"/>
</dbReference>
<keyword evidence="1" id="KW-0812">Transmembrane</keyword>
<keyword evidence="1" id="KW-0472">Membrane</keyword>
<sequence length="56" mass="6416">MDDLYVDEYDATLLRTIRKPTGVLQAEPKSFSIELSEMMSSLVLFITTLAYWITAQ</sequence>
<comment type="caution">
    <text evidence="2">The sequence shown here is derived from an EMBL/GenBank/DDBJ whole genome shotgun (WGS) entry which is preliminary data.</text>
</comment>
<reference evidence="2 3" key="1">
    <citation type="journal article" date="2018" name="BMC Genomics">
        <title>Comparative genome analyses reveal sequence features reflecting distinct modes of host-adaptation between dicot and monocot powdery mildew.</title>
        <authorList>
            <person name="Wu Y."/>
            <person name="Ma X."/>
            <person name="Pan Z."/>
            <person name="Kale S.D."/>
            <person name="Song Y."/>
            <person name="King H."/>
            <person name="Zhang Q."/>
            <person name="Presley C."/>
            <person name="Deng X."/>
            <person name="Wei C.I."/>
            <person name="Xiao S."/>
        </authorList>
    </citation>
    <scope>NUCLEOTIDE SEQUENCE [LARGE SCALE GENOMIC DNA]</scope>
    <source>
        <strain evidence="2">UMSG1</strain>
    </source>
</reference>
<feature type="transmembrane region" description="Helical" evidence="1">
    <location>
        <begin position="38"/>
        <end position="55"/>
    </location>
</feature>
<evidence type="ECO:0000256" key="1">
    <source>
        <dbReference type="SAM" id="Phobius"/>
    </source>
</evidence>